<organism evidence="1">
    <name type="scientific">Arion vulgaris</name>
    <dbReference type="NCBI Taxonomy" id="1028688"/>
    <lineage>
        <taxon>Eukaryota</taxon>
        <taxon>Metazoa</taxon>
        <taxon>Spiralia</taxon>
        <taxon>Lophotrochozoa</taxon>
        <taxon>Mollusca</taxon>
        <taxon>Gastropoda</taxon>
        <taxon>Heterobranchia</taxon>
        <taxon>Euthyneura</taxon>
        <taxon>Panpulmonata</taxon>
        <taxon>Eupulmonata</taxon>
        <taxon>Stylommatophora</taxon>
        <taxon>Helicina</taxon>
        <taxon>Arionoidea</taxon>
        <taxon>Arionidae</taxon>
        <taxon>Arion</taxon>
    </lineage>
</organism>
<sequence length="55" mass="6534">SLFKLDKKRSIIKKRRNAIANISRKLASFLGHVFMKTGKLIGREISDDRERDRRY</sequence>
<evidence type="ECO:0000313" key="1">
    <source>
        <dbReference type="EMBL" id="CEK96771.1"/>
    </source>
</evidence>
<feature type="non-terminal residue" evidence="1">
    <location>
        <position position="1"/>
    </location>
</feature>
<dbReference type="EMBL" id="HACG01049906">
    <property type="protein sequence ID" value="CEK96771.1"/>
    <property type="molecule type" value="Transcribed_RNA"/>
</dbReference>
<accession>A0A0B7BWL5</accession>
<dbReference type="AlphaFoldDB" id="A0A0B7BWL5"/>
<name>A0A0B7BWL5_9EUPU</name>
<protein>
    <submittedName>
        <fullName evidence="1">Uncharacterized protein</fullName>
    </submittedName>
</protein>
<reference evidence="1" key="1">
    <citation type="submission" date="2014-12" db="EMBL/GenBank/DDBJ databases">
        <title>Insight into the proteome of Arion vulgaris.</title>
        <authorList>
            <person name="Aradska J."/>
            <person name="Bulat T."/>
            <person name="Smidak R."/>
            <person name="Sarate P."/>
            <person name="Gangsoo J."/>
            <person name="Sialana F."/>
            <person name="Bilban M."/>
            <person name="Lubec G."/>
        </authorList>
    </citation>
    <scope>NUCLEOTIDE SEQUENCE</scope>
    <source>
        <tissue evidence="1">Skin</tissue>
    </source>
</reference>
<proteinExistence type="predicted"/>
<gene>
    <name evidence="1" type="primary">ORF213402</name>
</gene>